<evidence type="ECO:0000313" key="16">
    <source>
        <dbReference type="RefSeq" id="XP_020850760.1"/>
    </source>
</evidence>
<dbReference type="RefSeq" id="XP_020850760.1">
    <property type="nucleotide sequence ID" value="XM_020995101.1"/>
</dbReference>
<dbReference type="AlphaFoldDB" id="A0A6P5KXN7"/>
<keyword evidence="3 12" id="KW-0238">DNA-binding</keyword>
<dbReference type="PANTHER" id="PTHR47316:SF1">
    <property type="entry name" value="FORKHEAD BOX PROTEIN H1"/>
    <property type="match status" value="1"/>
</dbReference>
<feature type="region of interest" description="Disordered" evidence="13">
    <location>
        <begin position="1"/>
        <end position="79"/>
    </location>
</feature>
<dbReference type="GO" id="GO:0032444">
    <property type="term" value="C:activin responsive factor complex"/>
    <property type="evidence" value="ECO:0007669"/>
    <property type="project" value="TreeGrafter"/>
</dbReference>
<dbReference type="InterPro" id="IPR047511">
    <property type="entry name" value="FH_FOXH1"/>
</dbReference>
<keyword evidence="15" id="KW-1185">Reference proteome</keyword>
<comment type="subunit">
    <text evidence="8">Interacts with the MH2 domains of SMAD2 and SMAD3.</text>
</comment>
<gene>
    <name evidence="16" type="primary">FOXH1</name>
</gene>
<dbReference type="GO" id="GO:0007179">
    <property type="term" value="P:transforming growth factor beta receptor signaling pathway"/>
    <property type="evidence" value="ECO:0007669"/>
    <property type="project" value="TreeGrafter"/>
</dbReference>
<dbReference type="GO" id="GO:0001228">
    <property type="term" value="F:DNA-binding transcription activator activity, RNA polymerase II-specific"/>
    <property type="evidence" value="ECO:0007669"/>
    <property type="project" value="TreeGrafter"/>
</dbReference>
<evidence type="ECO:0000256" key="3">
    <source>
        <dbReference type="ARBA" id="ARBA00023125"/>
    </source>
</evidence>
<keyword evidence="6 12" id="KW-0539">Nucleus</keyword>
<feature type="compositionally biased region" description="Basic residues" evidence="13">
    <location>
        <begin position="70"/>
        <end position="79"/>
    </location>
</feature>
<evidence type="ECO:0000313" key="15">
    <source>
        <dbReference type="Proteomes" id="UP000515140"/>
    </source>
</evidence>
<keyword evidence="5" id="KW-0804">Transcription</keyword>
<dbReference type="Gene3D" id="1.10.10.10">
    <property type="entry name" value="Winged helix-like DNA-binding domain superfamily/Winged helix DNA-binding domain"/>
    <property type="match status" value="1"/>
</dbReference>
<feature type="DNA-binding region" description="Fork-head" evidence="12">
    <location>
        <begin position="82"/>
        <end position="181"/>
    </location>
</feature>
<evidence type="ECO:0000256" key="11">
    <source>
        <dbReference type="ARBA" id="ARBA00080266"/>
    </source>
</evidence>
<feature type="domain" description="Fork-head" evidence="14">
    <location>
        <begin position="82"/>
        <end position="181"/>
    </location>
</feature>
<name>A0A6P5KXN7_PHACI</name>
<evidence type="ECO:0000256" key="6">
    <source>
        <dbReference type="ARBA" id="ARBA00023242"/>
    </source>
</evidence>
<dbReference type="InParanoid" id="A0A6P5KXN7"/>
<dbReference type="PROSITE" id="PS00658">
    <property type="entry name" value="FORK_HEAD_2"/>
    <property type="match status" value="1"/>
</dbReference>
<evidence type="ECO:0000256" key="7">
    <source>
        <dbReference type="ARBA" id="ARBA00056524"/>
    </source>
</evidence>
<organism evidence="15 16">
    <name type="scientific">Phascolarctos cinereus</name>
    <name type="common">Koala</name>
    <dbReference type="NCBI Taxonomy" id="38626"/>
    <lineage>
        <taxon>Eukaryota</taxon>
        <taxon>Metazoa</taxon>
        <taxon>Chordata</taxon>
        <taxon>Craniata</taxon>
        <taxon>Vertebrata</taxon>
        <taxon>Euteleostomi</taxon>
        <taxon>Mammalia</taxon>
        <taxon>Metatheria</taxon>
        <taxon>Diprotodontia</taxon>
        <taxon>Phascolarctidae</taxon>
        <taxon>Phascolarctos</taxon>
    </lineage>
</organism>
<feature type="compositionally biased region" description="Polar residues" evidence="13">
    <location>
        <begin position="35"/>
        <end position="44"/>
    </location>
</feature>
<dbReference type="GO" id="GO:0000976">
    <property type="term" value="F:transcription cis-regulatory region binding"/>
    <property type="evidence" value="ECO:0007669"/>
    <property type="project" value="TreeGrafter"/>
</dbReference>
<comment type="subcellular location">
    <subcellularLocation>
        <location evidence="1 12">Nucleus</location>
    </subcellularLocation>
</comment>
<comment type="function">
    <text evidence="7">Transcriptional activator. Recognizes and binds to the DNA sequence 5'-TGT[GT][GT]ATT-3'. Required for induction of the goosecoid (GSC) promoter by TGF-beta or activin signaling. Forms a transcriptionally active complex containing FOXH1/SMAD2/SMAD4 on a site on the GSC promoter called TARE (TGF-beta/activin response element).</text>
</comment>
<keyword evidence="2" id="KW-0805">Transcription regulation</keyword>
<evidence type="ECO:0000259" key="14">
    <source>
        <dbReference type="PROSITE" id="PS50039"/>
    </source>
</evidence>
<reference evidence="16" key="1">
    <citation type="submission" date="2025-08" db="UniProtKB">
        <authorList>
            <consortium name="RefSeq"/>
        </authorList>
    </citation>
    <scope>IDENTIFICATION</scope>
    <source>
        <tissue evidence="16">Spleen</tissue>
    </source>
</reference>
<evidence type="ECO:0000256" key="12">
    <source>
        <dbReference type="PROSITE-ProRule" id="PRU00089"/>
    </source>
</evidence>
<dbReference type="InterPro" id="IPR036390">
    <property type="entry name" value="WH_DNA-bd_sf"/>
</dbReference>
<dbReference type="GO" id="GO:0070412">
    <property type="term" value="F:R-SMAD binding"/>
    <property type="evidence" value="ECO:0007669"/>
    <property type="project" value="UniProtKB-ARBA"/>
</dbReference>
<evidence type="ECO:0000256" key="5">
    <source>
        <dbReference type="ARBA" id="ARBA00023163"/>
    </source>
</evidence>
<dbReference type="CTD" id="8928"/>
<feature type="compositionally biased region" description="Low complexity" evidence="13">
    <location>
        <begin position="234"/>
        <end position="250"/>
    </location>
</feature>
<dbReference type="KEGG" id="pcw:110214280"/>
<evidence type="ECO:0000256" key="13">
    <source>
        <dbReference type="SAM" id="MobiDB-lite"/>
    </source>
</evidence>
<dbReference type="InterPro" id="IPR001766">
    <property type="entry name" value="Fork_head_dom"/>
</dbReference>
<dbReference type="PROSITE" id="PS50039">
    <property type="entry name" value="FORK_HEAD_3"/>
    <property type="match status" value="1"/>
</dbReference>
<keyword evidence="4" id="KW-0010">Activator</keyword>
<dbReference type="FunFam" id="1.10.10.10:FF:000278">
    <property type="entry name" value="Forkhead box protein H1"/>
    <property type="match status" value="1"/>
</dbReference>
<dbReference type="CDD" id="cd20022">
    <property type="entry name" value="FH_FOXH"/>
    <property type="match status" value="1"/>
</dbReference>
<dbReference type="Proteomes" id="UP000515140">
    <property type="component" value="Unplaced"/>
</dbReference>
<dbReference type="InterPro" id="IPR030456">
    <property type="entry name" value="TF_fork_head_CS_2"/>
</dbReference>
<dbReference type="SMART" id="SM00339">
    <property type="entry name" value="FH"/>
    <property type="match status" value="1"/>
</dbReference>
<dbReference type="SUPFAM" id="SSF46785">
    <property type="entry name" value="Winged helix' DNA-binding domain"/>
    <property type="match status" value="1"/>
</dbReference>
<feature type="region of interest" description="Disordered" evidence="13">
    <location>
        <begin position="297"/>
        <end position="318"/>
    </location>
</feature>
<dbReference type="FunCoup" id="A0A6P5KXN7">
    <property type="interactions" value="388"/>
</dbReference>
<feature type="compositionally biased region" description="Low complexity" evidence="13">
    <location>
        <begin position="264"/>
        <end position="279"/>
    </location>
</feature>
<dbReference type="Pfam" id="PF00250">
    <property type="entry name" value="Forkhead"/>
    <property type="match status" value="1"/>
</dbReference>
<evidence type="ECO:0000256" key="2">
    <source>
        <dbReference type="ARBA" id="ARBA00023015"/>
    </source>
</evidence>
<feature type="compositionally biased region" description="Low complexity" evidence="13">
    <location>
        <begin position="307"/>
        <end position="316"/>
    </location>
</feature>
<proteinExistence type="predicted"/>
<dbReference type="InterPro" id="IPR036388">
    <property type="entry name" value="WH-like_DNA-bd_sf"/>
</dbReference>
<dbReference type="InterPro" id="IPR052327">
    <property type="entry name" value="Activin_resp_transcr_regulator"/>
</dbReference>
<protein>
    <recommendedName>
        <fullName evidence="9">Forkhead box protein H1</fullName>
    </recommendedName>
    <alternativeName>
        <fullName evidence="11">Forkhead activin signal transducer 1</fullName>
    </alternativeName>
    <alternativeName>
        <fullName evidence="10">Forkhead activin signal transducer 2</fullName>
    </alternativeName>
</protein>
<evidence type="ECO:0000256" key="10">
    <source>
        <dbReference type="ARBA" id="ARBA00080264"/>
    </source>
</evidence>
<evidence type="ECO:0000256" key="1">
    <source>
        <dbReference type="ARBA" id="ARBA00004123"/>
    </source>
</evidence>
<dbReference type="PANTHER" id="PTHR47316">
    <property type="entry name" value="FORKHEAD BOX PROTEIN H1"/>
    <property type="match status" value="1"/>
</dbReference>
<evidence type="ECO:0000256" key="8">
    <source>
        <dbReference type="ARBA" id="ARBA00062759"/>
    </source>
</evidence>
<evidence type="ECO:0000256" key="4">
    <source>
        <dbReference type="ARBA" id="ARBA00023159"/>
    </source>
</evidence>
<dbReference type="PRINTS" id="PR00053">
    <property type="entry name" value="FORKHEAD"/>
</dbReference>
<feature type="region of interest" description="Disordered" evidence="13">
    <location>
        <begin position="212"/>
        <end position="279"/>
    </location>
</feature>
<sequence length="442" mass="47251">MIKGPGPRLPAAIHPGPNPLILGPNFLDQHRLRNSMPSAGSFPSTVPRGGSSPGPPQPGPEPELEPEPPKKKRKKKYLRHDKPPYTYLAMIALVIQAAPARRLKLAQIIHQVQALFPFFKDDYEGWKDSIRHNLSSNRCFYKVPKDPEKPQAKGNFWAVDVSQIPAEALRLQNTAVARRGERGGQGKAFAKDLTPYVLHGWPYRPPSPNLASDSFSIDSLLGDIPEGPQPPRPSSSSSSSSSTSEPVSWPLGSFSKLQEGPLGSHGAPTSPLSSSSSPSEGGLWPLWPIPLLQGTSTQAGLLGPPGGSQLPPSLSSEQGSWPLLPLPVIQDTSSQVQLSGGSRVPLWGQLPTSYSPIYTPNVVMPLAPPPCPHCLPSPGPSYWGLAPKATGPSGSVGDLDALFQVVPPNKSIYDVLVTHPLDLVSPNPRGSTPGALFTWYNV</sequence>
<dbReference type="GeneID" id="110214280"/>
<accession>A0A6P5KXN7</accession>
<evidence type="ECO:0000256" key="9">
    <source>
        <dbReference type="ARBA" id="ARBA00072673"/>
    </source>
</evidence>